<evidence type="ECO:0000256" key="1">
    <source>
        <dbReference type="ARBA" id="ARBA00000073"/>
    </source>
</evidence>
<dbReference type="EMBL" id="AZEU01000027">
    <property type="protein sequence ID" value="KRL52882.1"/>
    <property type="molecule type" value="Genomic_DNA"/>
</dbReference>
<feature type="domain" description="Pseudouridine synthase RsuA/RluA-like" evidence="5">
    <location>
        <begin position="86"/>
        <end position="239"/>
    </location>
</feature>
<dbReference type="InterPro" id="IPR020103">
    <property type="entry name" value="PsdUridine_synth_cat_dom_sf"/>
</dbReference>
<comment type="similarity">
    <text evidence="2 4">Belongs to the pseudouridine synthase RluA family.</text>
</comment>
<protein>
    <recommendedName>
        <fullName evidence="4">Pseudouridine synthase</fullName>
        <ecNumber evidence="4">5.4.99.-</ecNumber>
    </recommendedName>
</protein>
<evidence type="ECO:0000256" key="2">
    <source>
        <dbReference type="ARBA" id="ARBA00010876"/>
    </source>
</evidence>
<gene>
    <name evidence="6" type="ORF">FD01_GL001987</name>
</gene>
<dbReference type="GO" id="GO:0003723">
    <property type="term" value="F:RNA binding"/>
    <property type="evidence" value="ECO:0007669"/>
    <property type="project" value="InterPro"/>
</dbReference>
<reference evidence="6 7" key="1">
    <citation type="journal article" date="2015" name="Genome Announc.">
        <title>Expanding the biotechnology potential of lactobacilli through comparative genomics of 213 strains and associated genera.</title>
        <authorList>
            <person name="Sun Z."/>
            <person name="Harris H.M."/>
            <person name="McCann A."/>
            <person name="Guo C."/>
            <person name="Argimon S."/>
            <person name="Zhang W."/>
            <person name="Yang X."/>
            <person name="Jeffery I.B."/>
            <person name="Cooney J.C."/>
            <person name="Kagawa T.F."/>
            <person name="Liu W."/>
            <person name="Song Y."/>
            <person name="Salvetti E."/>
            <person name="Wrobel A."/>
            <person name="Rasinkangas P."/>
            <person name="Parkhill J."/>
            <person name="Rea M.C."/>
            <person name="O'Sullivan O."/>
            <person name="Ritari J."/>
            <person name="Douillard F.P."/>
            <person name="Paul Ross R."/>
            <person name="Yang R."/>
            <person name="Briner A.E."/>
            <person name="Felis G.E."/>
            <person name="de Vos W.M."/>
            <person name="Barrangou R."/>
            <person name="Klaenhammer T.R."/>
            <person name="Caufield P.W."/>
            <person name="Cui Y."/>
            <person name="Zhang H."/>
            <person name="O'Toole P.W."/>
        </authorList>
    </citation>
    <scope>NUCLEOTIDE SEQUENCE [LARGE SCALE GENOMIC DNA]</scope>
    <source>
        <strain evidence="6 7">DSM 13343</strain>
    </source>
</reference>
<dbReference type="EC" id="5.4.99.-" evidence="4"/>
<dbReference type="SUPFAM" id="SSF55120">
    <property type="entry name" value="Pseudouridine synthase"/>
    <property type="match status" value="1"/>
</dbReference>
<dbReference type="PANTHER" id="PTHR21600:SF35">
    <property type="entry name" value="PSEUDOURIDINE SYNTHASE"/>
    <property type="match status" value="1"/>
</dbReference>
<dbReference type="InterPro" id="IPR050188">
    <property type="entry name" value="RluA_PseudoU_synthase"/>
</dbReference>
<evidence type="ECO:0000313" key="6">
    <source>
        <dbReference type="EMBL" id="KRL52882.1"/>
    </source>
</evidence>
<dbReference type="GO" id="GO:0009982">
    <property type="term" value="F:pseudouridine synthase activity"/>
    <property type="evidence" value="ECO:0007669"/>
    <property type="project" value="InterPro"/>
</dbReference>
<feature type="active site" evidence="3">
    <location>
        <position position="134"/>
    </location>
</feature>
<comment type="function">
    <text evidence="4">Responsible for synthesis of pseudouridine from uracil.</text>
</comment>
<dbReference type="InterPro" id="IPR006225">
    <property type="entry name" value="PsdUridine_synth_RluC/D"/>
</dbReference>
<proteinExistence type="inferred from homology"/>
<comment type="catalytic activity">
    <reaction evidence="1 4">
        <text>a uridine in RNA = a pseudouridine in RNA</text>
        <dbReference type="Rhea" id="RHEA:48348"/>
        <dbReference type="Rhea" id="RHEA-COMP:12068"/>
        <dbReference type="Rhea" id="RHEA-COMP:12069"/>
        <dbReference type="ChEBI" id="CHEBI:65314"/>
        <dbReference type="ChEBI" id="CHEBI:65315"/>
    </reaction>
</comment>
<name>A0A0R1RF60_9LACO</name>
<dbReference type="GO" id="GO:0000455">
    <property type="term" value="P:enzyme-directed rRNA pseudouridine synthesis"/>
    <property type="evidence" value="ECO:0007669"/>
    <property type="project" value="TreeGrafter"/>
</dbReference>
<keyword evidence="4" id="KW-0413">Isomerase</keyword>
<dbReference type="GO" id="GO:0140098">
    <property type="term" value="F:catalytic activity, acting on RNA"/>
    <property type="evidence" value="ECO:0007669"/>
    <property type="project" value="UniProtKB-ARBA"/>
</dbReference>
<sequence length="301" mass="33735">MKLTWTYAQSEPIKLYTFLRQIGMARMQIKKAKFHGGEFFVNAESVHTNFVVHQGDVVDMVLAPDKVSDQVIPYSAPFDIVYEDRDYLVVNKPAGIASIPDVAKSPDTMANRVKAYLIDSQAESTAIHVVTRLDRDTSGLMLFAKHSLAHSLIDTLLHTDKMQKHYLALVSGAKAIPAHGWLVLRLGRTTDFYMHRGVVADGKVSVTEYEVLDQVPEAQLIRVRLHTGRTHQIRAHFSAIGHPLFGDDLYGGPAVPELDRQALHCAELDFWQPLTQQMIHLKAPLPKDLKALANQLQLKSQ</sequence>
<dbReference type="Gene3D" id="3.30.2350.10">
    <property type="entry name" value="Pseudouridine synthase"/>
    <property type="match status" value="1"/>
</dbReference>
<accession>A0A0R1RF60</accession>
<keyword evidence="7" id="KW-1185">Reference proteome</keyword>
<evidence type="ECO:0000313" key="7">
    <source>
        <dbReference type="Proteomes" id="UP000051790"/>
    </source>
</evidence>
<dbReference type="InterPro" id="IPR006145">
    <property type="entry name" value="PsdUridine_synth_RsuA/RluA"/>
</dbReference>
<dbReference type="PANTHER" id="PTHR21600">
    <property type="entry name" value="MITOCHONDRIAL RNA PSEUDOURIDINE SYNTHASE"/>
    <property type="match status" value="1"/>
</dbReference>
<dbReference type="PATRIC" id="fig|1423769.4.peg.2138"/>
<evidence type="ECO:0000256" key="4">
    <source>
        <dbReference type="RuleBase" id="RU362028"/>
    </source>
</evidence>
<dbReference type="PROSITE" id="PS01129">
    <property type="entry name" value="PSI_RLU"/>
    <property type="match status" value="1"/>
</dbReference>
<evidence type="ECO:0000259" key="5">
    <source>
        <dbReference type="Pfam" id="PF00849"/>
    </source>
</evidence>
<dbReference type="Pfam" id="PF00849">
    <property type="entry name" value="PseudoU_synth_2"/>
    <property type="match status" value="1"/>
</dbReference>
<evidence type="ECO:0000256" key="3">
    <source>
        <dbReference type="PIRSR" id="PIRSR606225-1"/>
    </source>
</evidence>
<dbReference type="AlphaFoldDB" id="A0A0R1RF60"/>
<dbReference type="InterPro" id="IPR006224">
    <property type="entry name" value="PsdUridine_synth_RluA-like_CS"/>
</dbReference>
<dbReference type="Proteomes" id="UP000051790">
    <property type="component" value="Unassembled WGS sequence"/>
</dbReference>
<dbReference type="RefSeq" id="WP_054714944.1">
    <property type="nucleotide sequence ID" value="NZ_AZEU01000027.1"/>
</dbReference>
<organism evidence="6 7">
    <name type="scientific">Lacticaseibacillus manihotivorans DSM 13343 = JCM 12514</name>
    <dbReference type="NCBI Taxonomy" id="1423769"/>
    <lineage>
        <taxon>Bacteria</taxon>
        <taxon>Bacillati</taxon>
        <taxon>Bacillota</taxon>
        <taxon>Bacilli</taxon>
        <taxon>Lactobacillales</taxon>
        <taxon>Lactobacillaceae</taxon>
        <taxon>Lacticaseibacillus</taxon>
    </lineage>
</organism>
<dbReference type="NCBIfam" id="TIGR00005">
    <property type="entry name" value="rluA_subfam"/>
    <property type="match status" value="1"/>
</dbReference>
<comment type="caution">
    <text evidence="6">The sequence shown here is derived from an EMBL/GenBank/DDBJ whole genome shotgun (WGS) entry which is preliminary data.</text>
</comment>
<dbReference type="CDD" id="cd02869">
    <property type="entry name" value="PseudoU_synth_RluA_like"/>
    <property type="match status" value="1"/>
</dbReference>